<dbReference type="EMBL" id="JBHSCL010000003">
    <property type="protein sequence ID" value="MFC4219097.1"/>
    <property type="molecule type" value="Genomic_DNA"/>
</dbReference>
<evidence type="ECO:0000313" key="1">
    <source>
        <dbReference type="EMBL" id="MFC4219097.1"/>
    </source>
</evidence>
<comment type="caution">
    <text evidence="1">The sequence shown here is derived from an EMBL/GenBank/DDBJ whole genome shotgun (WGS) entry which is preliminary data.</text>
</comment>
<dbReference type="InterPro" id="IPR052927">
    <property type="entry name" value="DCC_oxidoreductase"/>
</dbReference>
<proteinExistence type="predicted"/>
<dbReference type="InterPro" id="IPR007263">
    <property type="entry name" value="DCC1-like"/>
</dbReference>
<accession>A0ABV8PGH7</accession>
<name>A0ABV8PGH7_9FLAO</name>
<dbReference type="RefSeq" id="WP_379762490.1">
    <property type="nucleotide sequence ID" value="NZ_JBHSCL010000003.1"/>
</dbReference>
<sequence length="123" mass="13936">MGKSIIVFDGECNLCNGVIGWLIRLAPHNVFELVPFQSPKGHDILLAQGFPTEELTTVILVDELGYHTHSDGFLRIVEKIPKWRLVAHVLAYVPLIIRDTLYNLASKNRVKWFGKSKACFISF</sequence>
<gene>
    <name evidence="1" type="ORF">ACFOWS_03085</name>
</gene>
<organism evidence="1 2">
    <name type="scientific">Flagellimonas marina</name>
    <dbReference type="NCBI Taxonomy" id="1775168"/>
    <lineage>
        <taxon>Bacteria</taxon>
        <taxon>Pseudomonadati</taxon>
        <taxon>Bacteroidota</taxon>
        <taxon>Flavobacteriia</taxon>
        <taxon>Flavobacteriales</taxon>
        <taxon>Flavobacteriaceae</taxon>
        <taxon>Flagellimonas</taxon>
    </lineage>
</organism>
<keyword evidence="2" id="KW-1185">Reference proteome</keyword>
<dbReference type="PANTHER" id="PTHR33639:SF2">
    <property type="entry name" value="DUF393 DOMAIN-CONTAINING PROTEIN"/>
    <property type="match status" value="1"/>
</dbReference>
<dbReference type="Pfam" id="PF04134">
    <property type="entry name" value="DCC1-like"/>
    <property type="match status" value="1"/>
</dbReference>
<dbReference type="PANTHER" id="PTHR33639">
    <property type="entry name" value="THIOL-DISULFIDE OXIDOREDUCTASE DCC"/>
    <property type="match status" value="1"/>
</dbReference>
<reference evidence="2" key="1">
    <citation type="journal article" date="2019" name="Int. J. Syst. Evol. Microbiol.">
        <title>The Global Catalogue of Microorganisms (GCM) 10K type strain sequencing project: providing services to taxonomists for standard genome sequencing and annotation.</title>
        <authorList>
            <consortium name="The Broad Institute Genomics Platform"/>
            <consortium name="The Broad Institute Genome Sequencing Center for Infectious Disease"/>
            <person name="Wu L."/>
            <person name="Ma J."/>
        </authorList>
    </citation>
    <scope>NUCLEOTIDE SEQUENCE [LARGE SCALE GENOMIC DNA]</scope>
    <source>
        <strain evidence="2">CGMCC 1.15774</strain>
    </source>
</reference>
<dbReference type="Proteomes" id="UP001595841">
    <property type="component" value="Unassembled WGS sequence"/>
</dbReference>
<evidence type="ECO:0000313" key="2">
    <source>
        <dbReference type="Proteomes" id="UP001595841"/>
    </source>
</evidence>
<protein>
    <submittedName>
        <fullName evidence="1">Thiol-disulfide oxidoreductase DCC family protein</fullName>
    </submittedName>
</protein>